<dbReference type="Pfam" id="PF03405">
    <property type="entry name" value="FA_desaturase_2"/>
    <property type="match status" value="1"/>
</dbReference>
<evidence type="ECO:0000256" key="4">
    <source>
        <dbReference type="ARBA" id="ARBA00008749"/>
    </source>
</evidence>
<dbReference type="EMBL" id="JAKOGI010000014">
    <property type="protein sequence ID" value="KAJ8450541.1"/>
    <property type="molecule type" value="Genomic_DNA"/>
</dbReference>
<dbReference type="InterPro" id="IPR009078">
    <property type="entry name" value="Ferritin-like_SF"/>
</dbReference>
<evidence type="ECO:0000313" key="19">
    <source>
        <dbReference type="Proteomes" id="UP001153076"/>
    </source>
</evidence>
<keyword evidence="13" id="KW-0443">Lipid metabolism</keyword>
<feature type="binding site" evidence="17">
    <location>
        <position position="201"/>
    </location>
    <ligand>
        <name>Fe cation</name>
        <dbReference type="ChEBI" id="CHEBI:24875"/>
        <label>2</label>
    </ligand>
</feature>
<evidence type="ECO:0000256" key="3">
    <source>
        <dbReference type="ARBA" id="ARBA00004872"/>
    </source>
</evidence>
<dbReference type="GO" id="GO:0045300">
    <property type="term" value="F:stearoyl-[ACP] desaturase activity"/>
    <property type="evidence" value="ECO:0007669"/>
    <property type="project" value="InterPro"/>
</dbReference>
<feature type="binding site" evidence="17">
    <location>
        <position position="112"/>
    </location>
    <ligand>
        <name>Fe cation</name>
        <dbReference type="ChEBI" id="CHEBI:24875"/>
        <label>2</label>
    </ligand>
</feature>
<feature type="binding site" evidence="17">
    <location>
        <position position="165"/>
    </location>
    <ligand>
        <name>Fe cation</name>
        <dbReference type="ChEBI" id="CHEBI:24875"/>
        <label>2</label>
    </ligand>
</feature>
<dbReference type="OrthoDB" id="1924153at2759"/>
<evidence type="ECO:0000313" key="18">
    <source>
        <dbReference type="EMBL" id="KAJ8450541.1"/>
    </source>
</evidence>
<comment type="similarity">
    <text evidence="4">Belongs to the fatty acid desaturase type 2 family.</text>
</comment>
<evidence type="ECO:0000256" key="1">
    <source>
        <dbReference type="ARBA" id="ARBA00001954"/>
    </source>
</evidence>
<keyword evidence="8 17" id="KW-0479">Metal-binding</keyword>
<dbReference type="AlphaFoldDB" id="A0A9Q1QR20"/>
<accession>A0A9Q1QR20</accession>
<evidence type="ECO:0000256" key="15">
    <source>
        <dbReference type="ARBA" id="ARBA00037304"/>
    </source>
</evidence>
<protein>
    <recommendedName>
        <fullName evidence="16">Stearoyl-[acyl-carrier-protein] 9-desaturase, chloroplastic</fullName>
    </recommendedName>
</protein>
<comment type="subcellular location">
    <subcellularLocation>
        <location evidence="2">Plastid</location>
        <location evidence="2">Chloroplast</location>
    </subcellularLocation>
</comment>
<evidence type="ECO:0000256" key="14">
    <source>
        <dbReference type="ARBA" id="ARBA00023160"/>
    </source>
</evidence>
<comment type="cofactor">
    <cofactor evidence="1">
        <name>Fe(2+)</name>
        <dbReference type="ChEBI" id="CHEBI:29033"/>
    </cofactor>
</comment>
<dbReference type="GO" id="GO:0006633">
    <property type="term" value="P:fatty acid biosynthetic process"/>
    <property type="evidence" value="ECO:0007669"/>
    <property type="project" value="UniProtKB-KW"/>
</dbReference>
<feature type="binding site" evidence="17">
    <location>
        <position position="198"/>
    </location>
    <ligand>
        <name>Fe cation</name>
        <dbReference type="ChEBI" id="CHEBI:24875"/>
        <label>2</label>
    </ligand>
</feature>
<comment type="function">
    <text evidence="15">Converts stearoyl-ACP to oleoyl-ACP by introduction of a cis double bond between carbons 9 and 10 of the acyl chain.</text>
</comment>
<comment type="cofactor">
    <cofactor evidence="17">
        <name>Fe cation</name>
        <dbReference type="ChEBI" id="CHEBI:24875"/>
    </cofactor>
    <text evidence="17">Binds 2 iron ions per subunit.</text>
</comment>
<dbReference type="GO" id="GO:0046872">
    <property type="term" value="F:metal ion binding"/>
    <property type="evidence" value="ECO:0007669"/>
    <property type="project" value="UniProtKB-KW"/>
</dbReference>
<comment type="pathway">
    <text evidence="3">Lipid metabolism; fatty acid metabolism.</text>
</comment>
<dbReference type="CDD" id="cd01050">
    <property type="entry name" value="Acyl_ACP_Desat"/>
    <property type="match status" value="1"/>
</dbReference>
<evidence type="ECO:0000256" key="17">
    <source>
        <dbReference type="PIRSR" id="PIRSR000346-1"/>
    </source>
</evidence>
<sequence>MPPQKIEIFKSLDKWAKENILVHLKHVEKSWHSQDFLPNPASEGFMEQVTEIRKRAREIPDDYFVVLVGDMITEEALPTYQTMLNTLDGVRDETGASLTSWAIWNRAWTAEENRHGDLLNKYLYLTGRVDMKQVEKTIQYLIGSGMDIKTENNPYLCFIYTSFQEKATFISHANTARLAKEYGELNLAKLCGIIASDEKRHAIAYTKIVKKLFEIDPDGTVMALADMMKKKVRMPAHLMYDGIDDKLFENYALVAQKIGVYTAKDYADILEFLVQSWNVANLTGLSGEGRKAQEFVCGLAPRIRRLEERARACAKKASLVPFSWIFGKELRV</sequence>
<dbReference type="Gene3D" id="1.10.620.20">
    <property type="entry name" value="Ribonucleotide Reductase, subunit A"/>
    <property type="match status" value="1"/>
</dbReference>
<feature type="binding site" evidence="17">
    <location>
        <position position="198"/>
    </location>
    <ligand>
        <name>Fe cation</name>
        <dbReference type="ChEBI" id="CHEBI:24875"/>
        <label>1</label>
    </ligand>
</feature>
<feature type="binding site" evidence="17">
    <location>
        <position position="74"/>
    </location>
    <ligand>
        <name>Fe cation</name>
        <dbReference type="ChEBI" id="CHEBI:24875"/>
        <label>1</label>
    </ligand>
</feature>
<evidence type="ECO:0000256" key="10">
    <source>
        <dbReference type="ARBA" id="ARBA00022946"/>
    </source>
</evidence>
<evidence type="ECO:0000256" key="6">
    <source>
        <dbReference type="ARBA" id="ARBA00022528"/>
    </source>
</evidence>
<keyword evidence="6" id="KW-0150">Chloroplast</keyword>
<keyword evidence="5" id="KW-0444">Lipid biosynthesis</keyword>
<keyword evidence="10" id="KW-0809">Transit peptide</keyword>
<evidence type="ECO:0000256" key="13">
    <source>
        <dbReference type="ARBA" id="ARBA00023098"/>
    </source>
</evidence>
<keyword evidence="11" id="KW-0560">Oxidoreductase</keyword>
<keyword evidence="9" id="KW-0276">Fatty acid metabolism</keyword>
<reference evidence="18" key="1">
    <citation type="submission" date="2022-04" db="EMBL/GenBank/DDBJ databases">
        <title>Carnegiea gigantea Genome sequencing and assembly v2.</title>
        <authorList>
            <person name="Copetti D."/>
            <person name="Sanderson M.J."/>
            <person name="Burquez A."/>
            <person name="Wojciechowski M.F."/>
        </authorList>
    </citation>
    <scope>NUCLEOTIDE SEQUENCE</scope>
    <source>
        <strain evidence="18">SGP5-SGP5p</strain>
        <tissue evidence="18">Aerial part</tissue>
    </source>
</reference>
<evidence type="ECO:0000256" key="7">
    <source>
        <dbReference type="ARBA" id="ARBA00022640"/>
    </source>
</evidence>
<dbReference type="GO" id="GO:0009570">
    <property type="term" value="C:chloroplast stroma"/>
    <property type="evidence" value="ECO:0007669"/>
    <property type="project" value="TreeGrafter"/>
</dbReference>
<organism evidence="18 19">
    <name type="scientific">Carnegiea gigantea</name>
    <dbReference type="NCBI Taxonomy" id="171969"/>
    <lineage>
        <taxon>Eukaryota</taxon>
        <taxon>Viridiplantae</taxon>
        <taxon>Streptophyta</taxon>
        <taxon>Embryophyta</taxon>
        <taxon>Tracheophyta</taxon>
        <taxon>Spermatophyta</taxon>
        <taxon>Magnoliopsida</taxon>
        <taxon>eudicotyledons</taxon>
        <taxon>Gunneridae</taxon>
        <taxon>Pentapetalae</taxon>
        <taxon>Caryophyllales</taxon>
        <taxon>Cactineae</taxon>
        <taxon>Cactaceae</taxon>
        <taxon>Cactoideae</taxon>
        <taxon>Echinocereeae</taxon>
        <taxon>Carnegiea</taxon>
    </lineage>
</organism>
<evidence type="ECO:0000256" key="16">
    <source>
        <dbReference type="ARBA" id="ARBA00067446"/>
    </source>
</evidence>
<keyword evidence="12 17" id="KW-0408">Iron</keyword>
<evidence type="ECO:0000256" key="5">
    <source>
        <dbReference type="ARBA" id="ARBA00022516"/>
    </source>
</evidence>
<evidence type="ECO:0000256" key="9">
    <source>
        <dbReference type="ARBA" id="ARBA00022832"/>
    </source>
</evidence>
<dbReference type="PANTHER" id="PTHR31155:SF27">
    <property type="entry name" value="STEAROYL-[ACYL-CARRIER-PROTEIN] 9-DESATURASE 5, CHLOROPLASTIC"/>
    <property type="match status" value="1"/>
</dbReference>
<name>A0A9Q1QR20_9CARY</name>
<dbReference type="InterPro" id="IPR012348">
    <property type="entry name" value="RNR-like"/>
</dbReference>
<keyword evidence="14" id="KW-0275">Fatty acid biosynthesis</keyword>
<dbReference type="PANTHER" id="PTHR31155">
    <property type="entry name" value="ACYL- ACYL-CARRIER-PROTEIN DESATURASE-RELATED"/>
    <property type="match status" value="1"/>
</dbReference>
<keyword evidence="19" id="KW-1185">Reference proteome</keyword>
<comment type="caution">
    <text evidence="18">The sequence shown here is derived from an EMBL/GenBank/DDBJ whole genome shotgun (WGS) entry which is preliminary data.</text>
</comment>
<feature type="binding site" evidence="17">
    <location>
        <position position="112"/>
    </location>
    <ligand>
        <name>Fe cation</name>
        <dbReference type="ChEBI" id="CHEBI:24875"/>
        <label>1</label>
    </ligand>
</feature>
<evidence type="ECO:0000256" key="12">
    <source>
        <dbReference type="ARBA" id="ARBA00023004"/>
    </source>
</evidence>
<feature type="binding site" evidence="17">
    <location>
        <position position="115"/>
    </location>
    <ligand>
        <name>Fe cation</name>
        <dbReference type="ChEBI" id="CHEBI:24875"/>
        <label>1</label>
    </ligand>
</feature>
<gene>
    <name evidence="18" type="ORF">Cgig2_020178</name>
</gene>
<proteinExistence type="inferred from homology"/>
<evidence type="ECO:0000256" key="8">
    <source>
        <dbReference type="ARBA" id="ARBA00022723"/>
    </source>
</evidence>
<dbReference type="Proteomes" id="UP001153076">
    <property type="component" value="Unassembled WGS sequence"/>
</dbReference>
<keyword evidence="7" id="KW-0934">Plastid</keyword>
<dbReference type="FunFam" id="1.10.620.20:FF:000002">
    <property type="entry name" value="Stearoyl-[acyl-carrier-protein] 9-desaturase, chloroplastic"/>
    <property type="match status" value="1"/>
</dbReference>
<evidence type="ECO:0000256" key="2">
    <source>
        <dbReference type="ARBA" id="ARBA00004229"/>
    </source>
</evidence>
<dbReference type="InterPro" id="IPR005067">
    <property type="entry name" value="Fatty_acid_desaturase-2"/>
</dbReference>
<evidence type="ECO:0000256" key="11">
    <source>
        <dbReference type="ARBA" id="ARBA00023002"/>
    </source>
</evidence>
<dbReference type="PIRSF" id="PIRSF000346">
    <property type="entry name" value="Dlt9_acylACP_des"/>
    <property type="match status" value="1"/>
</dbReference>
<dbReference type="SUPFAM" id="SSF47240">
    <property type="entry name" value="Ferritin-like"/>
    <property type="match status" value="1"/>
</dbReference>